<keyword evidence="3 8" id="KW-0479">Metal-binding</keyword>
<protein>
    <submittedName>
        <fullName evidence="10">M20/M25/M40 family metallo-hydrolase</fullName>
    </submittedName>
</protein>
<evidence type="ECO:0000313" key="10">
    <source>
        <dbReference type="EMBL" id="HGU32937.1"/>
    </source>
</evidence>
<keyword evidence="4 10" id="KW-0378">Hydrolase</keyword>
<evidence type="ECO:0000256" key="1">
    <source>
        <dbReference type="ARBA" id="ARBA00001947"/>
    </source>
</evidence>
<reference evidence="10" key="1">
    <citation type="journal article" date="2020" name="mSystems">
        <title>Genome- and Community-Level Interaction Insights into Carbon Utilization and Element Cycling Functions of Hydrothermarchaeota in Hydrothermal Sediment.</title>
        <authorList>
            <person name="Zhou Z."/>
            <person name="Liu Y."/>
            <person name="Xu W."/>
            <person name="Pan J."/>
            <person name="Luo Z.H."/>
            <person name="Li M."/>
        </authorList>
    </citation>
    <scope>NUCLEOTIDE SEQUENCE [LARGE SCALE GENOMIC DNA]</scope>
    <source>
        <strain evidence="10">SpSt-477</strain>
    </source>
</reference>
<dbReference type="InterPro" id="IPR008007">
    <property type="entry name" value="Peptidase_M42"/>
</dbReference>
<comment type="caution">
    <text evidence="10">The sequence shown here is derived from an EMBL/GenBank/DDBJ whole genome shotgun (WGS) entry which is preliminary data.</text>
</comment>
<name>A0A7C4RSK3_9BACT</name>
<dbReference type="SUPFAM" id="SSF53187">
    <property type="entry name" value="Zn-dependent exopeptidases"/>
    <property type="match status" value="1"/>
</dbReference>
<evidence type="ECO:0000256" key="6">
    <source>
        <dbReference type="ARBA" id="ARBA00023049"/>
    </source>
</evidence>
<dbReference type="PROSITE" id="PS00758">
    <property type="entry name" value="ARGE_DAPE_CPG2_1"/>
    <property type="match status" value="1"/>
</dbReference>
<dbReference type="InterPro" id="IPR002933">
    <property type="entry name" value="Peptidase_M20"/>
</dbReference>
<sequence length="380" mass="40419">MIEPMRLAETFLSLVQIDSVSRNEAAICKVLRERLEALGAETSVDDSAPKTGSDTGNLLARFAGTVDVEPILLSAHMDTVEPGCGIRPVLENGVFRSDGTTILGADDKSAIAVLLETLQVLQENGLPHGPIECVFTVCEEIGLLGAKHLDMSRIRSRIGYVLDATDIHGIITRAPGANKLTYIVHGKDAHAGAAPEKGINAIAIACKAIAGIKLGRIDHETTCNIGIIQGGLATNIVPNKVVVKGEVRSHDPNKLEDITKIMTAAFENAVHHTQPIPGEPPSVPSLETHIESDFVRTYLPDDHPVVQLAMAAAAELNMPLVTKTTGGGADANIFFEHGIMTGVLGTGMKDMHTVRESVALADMVDATRLLLAILRMHASR</sequence>
<evidence type="ECO:0000256" key="7">
    <source>
        <dbReference type="PIRNR" id="PIRNR001123"/>
    </source>
</evidence>
<dbReference type="AlphaFoldDB" id="A0A7C4RSK3"/>
<accession>A0A7C4RSK3</accession>
<keyword evidence="6" id="KW-0482">Metalloprotease</keyword>
<dbReference type="SUPFAM" id="SSF55031">
    <property type="entry name" value="Bacterial exopeptidase dimerisation domain"/>
    <property type="match status" value="1"/>
</dbReference>
<evidence type="ECO:0000256" key="3">
    <source>
        <dbReference type="ARBA" id="ARBA00022723"/>
    </source>
</evidence>
<dbReference type="PIRSF" id="PIRSF001123">
    <property type="entry name" value="PepA_GA"/>
    <property type="match status" value="1"/>
</dbReference>
<dbReference type="PANTHER" id="PTHR42994:SF2">
    <property type="entry name" value="PEPTIDASE"/>
    <property type="match status" value="1"/>
</dbReference>
<dbReference type="InterPro" id="IPR010162">
    <property type="entry name" value="PepT-like"/>
</dbReference>
<evidence type="ECO:0000259" key="9">
    <source>
        <dbReference type="Pfam" id="PF07687"/>
    </source>
</evidence>
<dbReference type="NCBIfam" id="TIGR01883">
    <property type="entry name" value="PepT-like"/>
    <property type="match status" value="1"/>
</dbReference>
<feature type="domain" description="Peptidase M20 dimerisation" evidence="9">
    <location>
        <begin position="179"/>
        <end position="270"/>
    </location>
</feature>
<dbReference type="EMBL" id="DSUH01000207">
    <property type="protein sequence ID" value="HGU32937.1"/>
    <property type="molecule type" value="Genomic_DNA"/>
</dbReference>
<proteinExistence type="inferred from homology"/>
<feature type="binding site" evidence="8">
    <location>
        <position position="352"/>
    </location>
    <ligand>
        <name>Zn(2+)</name>
        <dbReference type="ChEBI" id="CHEBI:29105"/>
        <label>2</label>
    </ligand>
</feature>
<evidence type="ECO:0000256" key="5">
    <source>
        <dbReference type="ARBA" id="ARBA00022833"/>
    </source>
</evidence>
<comment type="cofactor">
    <cofactor evidence="1">
        <name>Zn(2+)</name>
        <dbReference type="ChEBI" id="CHEBI:29105"/>
    </cofactor>
</comment>
<dbReference type="PANTHER" id="PTHR42994">
    <property type="entry name" value="PEPTIDASE T"/>
    <property type="match status" value="1"/>
</dbReference>
<dbReference type="GO" id="GO:0006508">
    <property type="term" value="P:proteolysis"/>
    <property type="evidence" value="ECO:0007669"/>
    <property type="project" value="UniProtKB-KW"/>
</dbReference>
<dbReference type="Pfam" id="PF01546">
    <property type="entry name" value="Peptidase_M20"/>
    <property type="match status" value="1"/>
</dbReference>
<gene>
    <name evidence="10" type="ORF">ENS29_08780</name>
</gene>
<dbReference type="InterPro" id="IPR011650">
    <property type="entry name" value="Peptidase_M20_dimer"/>
</dbReference>
<dbReference type="InterPro" id="IPR001261">
    <property type="entry name" value="ArgE/DapE_CS"/>
</dbReference>
<comment type="cofactor">
    <cofactor evidence="8">
        <name>a divalent metal cation</name>
        <dbReference type="ChEBI" id="CHEBI:60240"/>
    </cofactor>
    <text evidence="8">Binds 2 divalent metal cations per subunit.</text>
</comment>
<evidence type="ECO:0000256" key="8">
    <source>
        <dbReference type="PIRSR" id="PIRSR001123-2"/>
    </source>
</evidence>
<dbReference type="GO" id="GO:0004177">
    <property type="term" value="F:aminopeptidase activity"/>
    <property type="evidence" value="ECO:0007669"/>
    <property type="project" value="UniProtKB-UniRule"/>
</dbReference>
<evidence type="ECO:0000256" key="2">
    <source>
        <dbReference type="ARBA" id="ARBA00022670"/>
    </source>
</evidence>
<dbReference type="GO" id="GO:0008237">
    <property type="term" value="F:metallopeptidase activity"/>
    <property type="evidence" value="ECO:0007669"/>
    <property type="project" value="UniProtKB-KW"/>
</dbReference>
<dbReference type="InterPro" id="IPR036264">
    <property type="entry name" value="Bact_exopeptidase_dim_dom"/>
</dbReference>
<comment type="similarity">
    <text evidence="7">Belongs to the peptidase M42 family.</text>
</comment>
<organism evidence="10">
    <name type="scientific">Desulfatirhabdium butyrativorans</name>
    <dbReference type="NCBI Taxonomy" id="340467"/>
    <lineage>
        <taxon>Bacteria</taxon>
        <taxon>Pseudomonadati</taxon>
        <taxon>Thermodesulfobacteriota</taxon>
        <taxon>Desulfobacteria</taxon>
        <taxon>Desulfobacterales</taxon>
        <taxon>Desulfatirhabdiaceae</taxon>
        <taxon>Desulfatirhabdium</taxon>
    </lineage>
</organism>
<dbReference type="Gene3D" id="3.40.630.10">
    <property type="entry name" value="Zn peptidases"/>
    <property type="match status" value="1"/>
</dbReference>
<evidence type="ECO:0000256" key="4">
    <source>
        <dbReference type="ARBA" id="ARBA00022801"/>
    </source>
</evidence>
<keyword evidence="2" id="KW-0645">Protease</keyword>
<dbReference type="Gene3D" id="3.30.70.360">
    <property type="match status" value="1"/>
</dbReference>
<dbReference type="GO" id="GO:0046872">
    <property type="term" value="F:metal ion binding"/>
    <property type="evidence" value="ECO:0007669"/>
    <property type="project" value="UniProtKB-UniRule"/>
</dbReference>
<dbReference type="Pfam" id="PF07687">
    <property type="entry name" value="M20_dimer"/>
    <property type="match status" value="1"/>
</dbReference>
<keyword evidence="5" id="KW-0862">Zinc</keyword>